<reference evidence="6" key="1">
    <citation type="journal article" date="2017" name="Proc. Natl. Acad. Sci. U.S.A.">
        <title>Simulation of Deepwater Horizon oil plume reveals substrate specialization within a complex community of hydrocarbon-degraders.</title>
        <authorList>
            <person name="Hu P."/>
            <person name="Dubinsky E.A."/>
            <person name="Probst A.J."/>
            <person name="Wang J."/>
            <person name="Sieber C.M.K."/>
            <person name="Tom L.M."/>
            <person name="Gardinali P."/>
            <person name="Banfield J.F."/>
            <person name="Atlas R.M."/>
            <person name="Andersen G.L."/>
        </authorList>
    </citation>
    <scope>NUCLEOTIDE SEQUENCE [LARGE SCALE GENOMIC DNA]</scope>
</reference>
<feature type="transmembrane region" description="Helical" evidence="4">
    <location>
        <begin position="81"/>
        <end position="99"/>
    </location>
</feature>
<feature type="transmembrane region" description="Helical" evidence="4">
    <location>
        <begin position="171"/>
        <end position="189"/>
    </location>
</feature>
<feature type="transmembrane region" description="Helical" evidence="4">
    <location>
        <begin position="276"/>
        <end position="294"/>
    </location>
</feature>
<feature type="transmembrane region" description="Helical" evidence="4">
    <location>
        <begin position="239"/>
        <end position="264"/>
    </location>
</feature>
<evidence type="ECO:0000256" key="1">
    <source>
        <dbReference type="ARBA" id="ARBA00022692"/>
    </source>
</evidence>
<dbReference type="EMBL" id="MAAO01000008">
    <property type="protein sequence ID" value="OUR95344.1"/>
    <property type="molecule type" value="Genomic_DNA"/>
</dbReference>
<dbReference type="InterPro" id="IPR011701">
    <property type="entry name" value="MFS"/>
</dbReference>
<dbReference type="AlphaFoldDB" id="A0A1Y5F4F1"/>
<gene>
    <name evidence="5" type="ORF">A9Q84_16025</name>
</gene>
<evidence type="ECO:0000313" key="6">
    <source>
        <dbReference type="Proteomes" id="UP000196531"/>
    </source>
</evidence>
<sequence length="396" mass="44326">MFKQTFNIFNNTSSQTKLLLLMASFSTISFATWNCLLNNYAVETLNFTGVEIGILHSIREIPGLLAFSVVFVLMFIKEQKLAYLSILLLGFGIAFTGFFKGHMGFYITTVIMSVGFHYLETIQSSLTLQWVDKKDTPVILGKVMAMRSASSLVTYALVWIFLELMNMPYEIIYALGGVASILSVIIIRIKFPIFNSINIQKSGIILRKKYWLYYALTFMSGARRQIFMVFAGFMMVQKFGFSASSITLIYILNHILNFFIAPRIGQFIGRVGEKRALTIEYIGLIFVFTAYAFVSDRYVAAGLYIVDHLFFSMGISIKTYFQKIANAEDIAGSSAVSFTINHIAAVIIPALFGLIWSTSPEFVFLAGSGMALISLFLSQMVPGVTNTNFDSQLSES</sequence>
<feature type="transmembrane region" description="Helical" evidence="4">
    <location>
        <begin position="333"/>
        <end position="356"/>
    </location>
</feature>
<dbReference type="Proteomes" id="UP000196531">
    <property type="component" value="Unassembled WGS sequence"/>
</dbReference>
<feature type="transmembrane region" description="Helical" evidence="4">
    <location>
        <begin position="300"/>
        <end position="321"/>
    </location>
</feature>
<keyword evidence="3 4" id="KW-0472">Membrane</keyword>
<dbReference type="InterPro" id="IPR036259">
    <property type="entry name" value="MFS_trans_sf"/>
</dbReference>
<keyword evidence="1 4" id="KW-0812">Transmembrane</keyword>
<proteinExistence type="predicted"/>
<keyword evidence="2 4" id="KW-1133">Transmembrane helix</keyword>
<evidence type="ECO:0000256" key="3">
    <source>
        <dbReference type="ARBA" id="ARBA00023136"/>
    </source>
</evidence>
<feature type="transmembrane region" description="Helical" evidence="4">
    <location>
        <begin position="362"/>
        <end position="381"/>
    </location>
</feature>
<organism evidence="5 6">
    <name type="scientific">Halobacteriovorax marinus</name>
    <dbReference type="NCBI Taxonomy" id="97084"/>
    <lineage>
        <taxon>Bacteria</taxon>
        <taxon>Pseudomonadati</taxon>
        <taxon>Bdellovibrionota</taxon>
        <taxon>Bacteriovoracia</taxon>
        <taxon>Bacteriovoracales</taxon>
        <taxon>Halobacteriovoraceae</taxon>
        <taxon>Halobacteriovorax</taxon>
    </lineage>
</organism>
<comment type="caution">
    <text evidence="5">The sequence shown here is derived from an EMBL/GenBank/DDBJ whole genome shotgun (WGS) entry which is preliminary data.</text>
</comment>
<dbReference type="GO" id="GO:0022857">
    <property type="term" value="F:transmembrane transporter activity"/>
    <property type="evidence" value="ECO:0007669"/>
    <property type="project" value="InterPro"/>
</dbReference>
<feature type="transmembrane region" description="Helical" evidence="4">
    <location>
        <begin position="55"/>
        <end position="76"/>
    </location>
</feature>
<protein>
    <submittedName>
        <fullName evidence="5">MFS transporter</fullName>
    </submittedName>
</protein>
<evidence type="ECO:0000256" key="4">
    <source>
        <dbReference type="SAM" id="Phobius"/>
    </source>
</evidence>
<dbReference type="SUPFAM" id="SSF103473">
    <property type="entry name" value="MFS general substrate transporter"/>
    <property type="match status" value="1"/>
</dbReference>
<evidence type="ECO:0000313" key="5">
    <source>
        <dbReference type="EMBL" id="OUR95344.1"/>
    </source>
</evidence>
<evidence type="ECO:0000256" key="2">
    <source>
        <dbReference type="ARBA" id="ARBA00022989"/>
    </source>
</evidence>
<dbReference type="Pfam" id="PF07690">
    <property type="entry name" value="MFS_1"/>
    <property type="match status" value="1"/>
</dbReference>
<name>A0A1Y5F4F1_9BACT</name>
<accession>A0A1Y5F4F1</accession>
<dbReference type="Gene3D" id="1.20.1250.20">
    <property type="entry name" value="MFS general substrate transporter like domains"/>
    <property type="match status" value="1"/>
</dbReference>
<feature type="transmembrane region" description="Helical" evidence="4">
    <location>
        <begin position="105"/>
        <end position="122"/>
    </location>
</feature>
<feature type="transmembrane region" description="Helical" evidence="4">
    <location>
        <begin position="210"/>
        <end position="233"/>
    </location>
</feature>
<feature type="transmembrane region" description="Helical" evidence="4">
    <location>
        <begin position="143"/>
        <end position="165"/>
    </location>
</feature>